<accession>A0A7C9UTH4</accession>
<sequence length="244" mass="26673">MTDTPPPRGHNLPPEEARVNDLVAVANRWIKERSVLADQETADKCSAFLDQINLALKALEKQRKDEKQPHLDAAKAVDAKFKPLTDLLEKAKTLVKPLLTAWLQKLDREREAAARAAREEVARLAAEAARAAEEAQKAADVIGATVEAEAAARAAEEAQKAAQRAEKAPTNLQSSMGARTKSLRTVWRARVTNHAAALWHFHKHPDVIATIERLASAEARAEAAHNKGISTIPGVEFYPERTAA</sequence>
<dbReference type="EMBL" id="JAAIYP010000034">
    <property type="protein sequence ID" value="NFV80048.1"/>
    <property type="molecule type" value="Genomic_DNA"/>
</dbReference>
<evidence type="ECO:0000313" key="3">
    <source>
        <dbReference type="Proteomes" id="UP000480684"/>
    </source>
</evidence>
<reference evidence="2 3" key="1">
    <citation type="submission" date="2020-02" db="EMBL/GenBank/DDBJ databases">
        <authorList>
            <person name="Dziuba M."/>
            <person name="Kuznetsov B."/>
            <person name="Mardanov A."/>
            <person name="Ravin N."/>
            <person name="Grouzdev D."/>
        </authorList>
    </citation>
    <scope>NUCLEOTIDE SEQUENCE [LARGE SCALE GENOMIC DNA]</scope>
    <source>
        <strain evidence="2 3">SpK</strain>
    </source>
</reference>
<organism evidence="2 3">
    <name type="scientific">Magnetospirillum aberrantis SpK</name>
    <dbReference type="NCBI Taxonomy" id="908842"/>
    <lineage>
        <taxon>Bacteria</taxon>
        <taxon>Pseudomonadati</taxon>
        <taxon>Pseudomonadota</taxon>
        <taxon>Alphaproteobacteria</taxon>
        <taxon>Rhodospirillales</taxon>
        <taxon>Rhodospirillaceae</taxon>
        <taxon>Magnetospirillum</taxon>
    </lineage>
</organism>
<comment type="caution">
    <text evidence="2">The sequence shown here is derived from an EMBL/GenBank/DDBJ whole genome shotgun (WGS) entry which is preliminary data.</text>
</comment>
<keyword evidence="3" id="KW-1185">Reference proteome</keyword>
<proteinExistence type="predicted"/>
<name>A0A7C9UTH4_9PROT</name>
<feature type="compositionally biased region" description="Basic and acidic residues" evidence="1">
    <location>
        <begin position="157"/>
        <end position="167"/>
    </location>
</feature>
<evidence type="ECO:0000313" key="2">
    <source>
        <dbReference type="EMBL" id="NFV80048.1"/>
    </source>
</evidence>
<dbReference type="AlphaFoldDB" id="A0A7C9UTH4"/>
<gene>
    <name evidence="2" type="ORF">G4223_07990</name>
</gene>
<evidence type="ECO:0000256" key="1">
    <source>
        <dbReference type="SAM" id="MobiDB-lite"/>
    </source>
</evidence>
<protein>
    <submittedName>
        <fullName evidence="2">Uncharacterized protein</fullName>
    </submittedName>
</protein>
<dbReference type="Proteomes" id="UP000480684">
    <property type="component" value="Unassembled WGS sequence"/>
</dbReference>
<feature type="region of interest" description="Disordered" evidence="1">
    <location>
        <begin position="157"/>
        <end position="177"/>
    </location>
</feature>
<dbReference type="RefSeq" id="WP_163677461.1">
    <property type="nucleotide sequence ID" value="NZ_JAAIYP010000034.1"/>
</dbReference>